<dbReference type="Gene3D" id="3.90.226.10">
    <property type="entry name" value="2-enoyl-CoA Hydratase, Chain A, domain 1"/>
    <property type="match status" value="1"/>
</dbReference>
<dbReference type="PANTHER" id="PTHR43684:SF1">
    <property type="entry name" value="ENOYL-COA DELTA ISOMERASE 2"/>
    <property type="match status" value="1"/>
</dbReference>
<dbReference type="SUPFAM" id="SSF52096">
    <property type="entry name" value="ClpP/crotonase"/>
    <property type="match status" value="1"/>
</dbReference>
<dbReference type="EMBL" id="BARS01048201">
    <property type="protein sequence ID" value="GAG33993.1"/>
    <property type="molecule type" value="Genomic_DNA"/>
</dbReference>
<evidence type="ECO:0000256" key="1">
    <source>
        <dbReference type="ARBA" id="ARBA00004275"/>
    </source>
</evidence>
<evidence type="ECO:0000256" key="4">
    <source>
        <dbReference type="SAM" id="Phobius"/>
    </source>
</evidence>
<feature type="non-terminal residue" evidence="5">
    <location>
        <position position="1"/>
    </location>
</feature>
<keyword evidence="4" id="KW-1133">Transmembrane helix</keyword>
<reference evidence="5" key="1">
    <citation type="journal article" date="2014" name="Front. Microbiol.">
        <title>High frequency of phylogenetically diverse reductive dehalogenase-homologous genes in deep subseafloor sedimentary metagenomes.</title>
        <authorList>
            <person name="Kawai M."/>
            <person name="Futagami T."/>
            <person name="Toyoda A."/>
            <person name="Takaki Y."/>
            <person name="Nishi S."/>
            <person name="Hori S."/>
            <person name="Arai W."/>
            <person name="Tsubouchi T."/>
            <person name="Morono Y."/>
            <person name="Uchiyama I."/>
            <person name="Ito T."/>
            <person name="Fujiyama A."/>
            <person name="Inagaki F."/>
            <person name="Takami H."/>
        </authorList>
    </citation>
    <scope>NUCLEOTIDE SEQUENCE</scope>
    <source>
        <strain evidence="5">Expedition CK06-06</strain>
    </source>
</reference>
<dbReference type="PANTHER" id="PTHR43684">
    <property type="match status" value="1"/>
</dbReference>
<comment type="subcellular location">
    <subcellularLocation>
        <location evidence="1">Peroxisome</location>
    </subcellularLocation>
</comment>
<feature type="transmembrane region" description="Helical" evidence="4">
    <location>
        <begin position="85"/>
        <end position="110"/>
    </location>
</feature>
<evidence type="ECO:0000313" key="5">
    <source>
        <dbReference type="EMBL" id="GAG33993.1"/>
    </source>
</evidence>
<dbReference type="GO" id="GO:0004165">
    <property type="term" value="F:delta(3)-delta(2)-enoyl-CoA isomerase activity"/>
    <property type="evidence" value="ECO:0007669"/>
    <property type="project" value="UniProtKB-ARBA"/>
</dbReference>
<sequence>PERRNALSFLSFLELQAALDHMEQDDDVKVVLLTGNQDGNAFSSGAYMNPKMMADLTPEIRELLDPTDKSQRNMALKIFDFPKPIVAAVNGLAIGGGITMLLIGADLIYASENAYLGFYFVNNAFMSEFASTFLLPLYLGFQRAKEIIYYGGKIEAQKAFELGLVNKVLPLNELVPYAREQALKLITPKAPGLSIRLMRKAVHDIFKDQIYKILDIENEGFTTLLSSPNIRIAMKARQRANSGL</sequence>
<dbReference type="GO" id="GO:0005777">
    <property type="term" value="C:peroxisome"/>
    <property type="evidence" value="ECO:0007669"/>
    <property type="project" value="UniProtKB-SubCell"/>
</dbReference>
<protein>
    <recommendedName>
        <fullName evidence="6">Enoyl-CoA hydratase</fullName>
    </recommendedName>
</protein>
<evidence type="ECO:0008006" key="6">
    <source>
        <dbReference type="Google" id="ProtNLM"/>
    </source>
</evidence>
<dbReference type="InterPro" id="IPR029045">
    <property type="entry name" value="ClpP/crotonase-like_dom_sf"/>
</dbReference>
<keyword evidence="2" id="KW-0576">Peroxisome</keyword>
<keyword evidence="4" id="KW-0812">Transmembrane</keyword>
<accession>X0XBH8</accession>
<evidence type="ECO:0000256" key="3">
    <source>
        <dbReference type="ARBA" id="ARBA00023235"/>
    </source>
</evidence>
<dbReference type="InterPro" id="IPR001753">
    <property type="entry name" value="Enoyl-CoA_hydra/iso"/>
</dbReference>
<keyword evidence="3" id="KW-0413">Isomerase</keyword>
<evidence type="ECO:0000256" key="2">
    <source>
        <dbReference type="ARBA" id="ARBA00023140"/>
    </source>
</evidence>
<proteinExistence type="predicted"/>
<keyword evidence="4" id="KW-0472">Membrane</keyword>
<comment type="caution">
    <text evidence="5">The sequence shown here is derived from an EMBL/GenBank/DDBJ whole genome shotgun (WGS) entry which is preliminary data.</text>
</comment>
<name>X0XBH8_9ZZZZ</name>
<gene>
    <name evidence="5" type="ORF">S01H1_72292</name>
</gene>
<organism evidence="5">
    <name type="scientific">marine sediment metagenome</name>
    <dbReference type="NCBI Taxonomy" id="412755"/>
    <lineage>
        <taxon>unclassified sequences</taxon>
        <taxon>metagenomes</taxon>
        <taxon>ecological metagenomes</taxon>
    </lineage>
</organism>
<dbReference type="Pfam" id="PF00378">
    <property type="entry name" value="ECH_1"/>
    <property type="match status" value="1"/>
</dbReference>
<dbReference type="InterPro" id="IPR051053">
    <property type="entry name" value="ECH/Chromodomain_protein"/>
</dbReference>
<feature type="non-terminal residue" evidence="5">
    <location>
        <position position="244"/>
    </location>
</feature>
<dbReference type="AlphaFoldDB" id="X0XBH8"/>
<dbReference type="CDD" id="cd06558">
    <property type="entry name" value="crotonase-like"/>
    <property type="match status" value="1"/>
</dbReference>
<feature type="transmembrane region" description="Helical" evidence="4">
    <location>
        <begin position="116"/>
        <end position="139"/>
    </location>
</feature>